<evidence type="ECO:0000256" key="1">
    <source>
        <dbReference type="ARBA" id="ARBA00022574"/>
    </source>
</evidence>
<dbReference type="HOGENOM" id="CLU_000288_57_4_1"/>
<evidence type="ECO:0000256" key="4">
    <source>
        <dbReference type="SAM" id="MobiDB-lite"/>
    </source>
</evidence>
<dbReference type="OrthoDB" id="6262491at2759"/>
<dbReference type="InterPro" id="IPR036322">
    <property type="entry name" value="WD40_repeat_dom_sf"/>
</dbReference>
<dbReference type="InterPro" id="IPR020472">
    <property type="entry name" value="WD40_PAC1"/>
</dbReference>
<dbReference type="Proteomes" id="UP000001072">
    <property type="component" value="Unassembled WGS sequence"/>
</dbReference>
<feature type="region of interest" description="Disordered" evidence="4">
    <location>
        <begin position="204"/>
        <end position="241"/>
    </location>
</feature>
<dbReference type="VEuPathDB" id="FungiDB:MELLADRAFT_59665"/>
<feature type="compositionally biased region" description="Polar residues" evidence="4">
    <location>
        <begin position="204"/>
        <end position="215"/>
    </location>
</feature>
<dbReference type="GeneID" id="18929400"/>
<accession>F4R8E1</accession>
<dbReference type="PROSITE" id="PS50294">
    <property type="entry name" value="WD_REPEATS_REGION"/>
    <property type="match status" value="2"/>
</dbReference>
<sequence length="531" mass="58826">MQTADEQKLFQTDAQLKIADLRLQKSLDDKKPSAANGYPMVLASKPLKILVEGDDVYVAQNGFVAQRIDLKTGSVKGTFKGHAGPVTSIAIYHMVTPQGLRKLLITGSWDKTVKVWDVETQIQLSSSAAHQDFVKSLEMIQGLGLFASGSTDRDILLWDIKTAVDTYDWDQIKVEHRTRKSALYNARCQDKVATVEGAPIVTTTDVSNESSTETTDAGKIETEVSDVSSSKAPPGPLHEPIQRVGTLKSHTRPVDALACHPVCSMSDAPMGLPQDRNTQQPHLLISGDTMGALKVWCLRPTEDRTQPFKSSLEFTSSLHQTSINSIQIIKDDDLPPDVRPTARLWTASSDHSVLLSILDLTLDASVRVMSVLRLEQPYYIRCALQLPSQVVFNSMLPNWLITGSTDEGIRVYDLDQIDDEVDYTSVMFNPRPKSNTSEKKLQNAWFGCVDAHWHEVTSLGVWFDQASLQSWVISASLDGTLRKWEIGALRTLFSVQKSTPKACVKSTCEETNMKLSAEEEAELAELMESMD</sequence>
<organism evidence="6">
    <name type="scientific">Melampsora larici-populina (strain 98AG31 / pathotype 3-4-7)</name>
    <name type="common">Poplar leaf rust fungus</name>
    <dbReference type="NCBI Taxonomy" id="747676"/>
    <lineage>
        <taxon>Eukaryota</taxon>
        <taxon>Fungi</taxon>
        <taxon>Dikarya</taxon>
        <taxon>Basidiomycota</taxon>
        <taxon>Pucciniomycotina</taxon>
        <taxon>Pucciniomycetes</taxon>
        <taxon>Pucciniales</taxon>
        <taxon>Melampsoraceae</taxon>
        <taxon>Melampsora</taxon>
    </lineage>
</organism>
<evidence type="ECO:0000313" key="6">
    <source>
        <dbReference type="Proteomes" id="UP000001072"/>
    </source>
</evidence>
<reference evidence="6" key="1">
    <citation type="journal article" date="2011" name="Proc. Natl. Acad. Sci. U.S.A.">
        <title>Obligate biotrophy features unraveled by the genomic analysis of rust fungi.</title>
        <authorList>
            <person name="Duplessis S."/>
            <person name="Cuomo C.A."/>
            <person name="Lin Y.-C."/>
            <person name="Aerts A."/>
            <person name="Tisserant E."/>
            <person name="Veneault-Fourrey C."/>
            <person name="Joly D.L."/>
            <person name="Hacquard S."/>
            <person name="Amselem J."/>
            <person name="Cantarel B.L."/>
            <person name="Chiu R."/>
            <person name="Coutinho P.M."/>
            <person name="Feau N."/>
            <person name="Field M."/>
            <person name="Frey P."/>
            <person name="Gelhaye E."/>
            <person name="Goldberg J."/>
            <person name="Grabherr M.G."/>
            <person name="Kodira C.D."/>
            <person name="Kohler A."/>
            <person name="Kuees U."/>
            <person name="Lindquist E.A."/>
            <person name="Lucas S.M."/>
            <person name="Mago R."/>
            <person name="Mauceli E."/>
            <person name="Morin E."/>
            <person name="Murat C."/>
            <person name="Pangilinan J.L."/>
            <person name="Park R."/>
            <person name="Pearson M."/>
            <person name="Quesneville H."/>
            <person name="Rouhier N."/>
            <person name="Sakthikumar S."/>
            <person name="Salamov A.A."/>
            <person name="Schmutz J."/>
            <person name="Selles B."/>
            <person name="Shapiro H."/>
            <person name="Tanguay P."/>
            <person name="Tuskan G.A."/>
            <person name="Henrissat B."/>
            <person name="Van de Peer Y."/>
            <person name="Rouze P."/>
            <person name="Ellis J.G."/>
            <person name="Dodds P.N."/>
            <person name="Schein J.E."/>
            <person name="Zhong S."/>
            <person name="Hamelin R.C."/>
            <person name="Grigoriev I.V."/>
            <person name="Szabo L.J."/>
            <person name="Martin F."/>
        </authorList>
    </citation>
    <scope>NUCLEOTIDE SEQUENCE [LARGE SCALE GENOMIC DNA]</scope>
    <source>
        <strain evidence="6">98AG31 / pathotype 3-4-7</strain>
    </source>
</reference>
<dbReference type="InParanoid" id="F4R8E1"/>
<feature type="repeat" description="WD" evidence="3">
    <location>
        <begin position="79"/>
        <end position="126"/>
    </location>
</feature>
<dbReference type="STRING" id="747676.F4R8E1"/>
<dbReference type="RefSeq" id="XP_007405105.1">
    <property type="nucleotide sequence ID" value="XM_007405043.1"/>
</dbReference>
<dbReference type="SUPFAM" id="SSF50978">
    <property type="entry name" value="WD40 repeat-like"/>
    <property type="match status" value="1"/>
</dbReference>
<dbReference type="InterPro" id="IPR001680">
    <property type="entry name" value="WD40_rpt"/>
</dbReference>
<dbReference type="PROSITE" id="PS50082">
    <property type="entry name" value="WD_REPEATS_2"/>
    <property type="match status" value="2"/>
</dbReference>
<evidence type="ECO:0000256" key="3">
    <source>
        <dbReference type="PROSITE-ProRule" id="PRU00221"/>
    </source>
</evidence>
<dbReference type="InterPro" id="IPR015943">
    <property type="entry name" value="WD40/YVTN_repeat-like_dom_sf"/>
</dbReference>
<dbReference type="PROSITE" id="PS00678">
    <property type="entry name" value="WD_REPEATS_1"/>
    <property type="match status" value="1"/>
</dbReference>
<evidence type="ECO:0000313" key="5">
    <source>
        <dbReference type="EMBL" id="EGG11470.1"/>
    </source>
</evidence>
<dbReference type="SMART" id="SM00320">
    <property type="entry name" value="WD40"/>
    <property type="match status" value="6"/>
</dbReference>
<dbReference type="AlphaFoldDB" id="F4R8E1"/>
<dbReference type="EMBL" id="GL883092">
    <property type="protein sequence ID" value="EGG11470.1"/>
    <property type="molecule type" value="Genomic_DNA"/>
</dbReference>
<dbReference type="InterPro" id="IPR019775">
    <property type="entry name" value="WD40_repeat_CS"/>
</dbReference>
<keyword evidence="2" id="KW-0677">Repeat</keyword>
<keyword evidence="6" id="KW-1185">Reference proteome</keyword>
<evidence type="ECO:0000256" key="2">
    <source>
        <dbReference type="ARBA" id="ARBA00022737"/>
    </source>
</evidence>
<dbReference type="Gene3D" id="2.130.10.10">
    <property type="entry name" value="YVTN repeat-like/Quinoprotein amine dehydrogenase"/>
    <property type="match status" value="2"/>
</dbReference>
<feature type="repeat" description="WD" evidence="3">
    <location>
        <begin position="127"/>
        <end position="168"/>
    </location>
</feature>
<dbReference type="eggNOG" id="KOG0274">
    <property type="taxonomic scope" value="Eukaryota"/>
</dbReference>
<keyword evidence="1 3" id="KW-0853">WD repeat</keyword>
<dbReference type="InterPro" id="IPR053299">
    <property type="entry name" value="ASTRA_WD_repeat"/>
</dbReference>
<dbReference type="PANTHER" id="PTHR44156">
    <property type="entry name" value="SUPERNUMERARY LIMBS, ISOFORM B-RELATED"/>
    <property type="match status" value="1"/>
</dbReference>
<dbReference type="Pfam" id="PF00400">
    <property type="entry name" value="WD40"/>
    <property type="match status" value="1"/>
</dbReference>
<dbReference type="KEGG" id="mlr:MELLADRAFT_59665"/>
<name>F4R8E1_MELLP</name>
<gene>
    <name evidence="5" type="ORF">MELLADRAFT_59665</name>
</gene>
<dbReference type="PRINTS" id="PR00320">
    <property type="entry name" value="GPROTEINBRPT"/>
</dbReference>
<protein>
    <submittedName>
        <fullName evidence="5">Uncharacterized protein</fullName>
    </submittedName>
</protein>
<proteinExistence type="predicted"/>